<dbReference type="PANTHER" id="PTHR33295:SF20">
    <property type="entry name" value="ATPASE"/>
    <property type="match status" value="1"/>
</dbReference>
<dbReference type="InterPro" id="IPR027417">
    <property type="entry name" value="P-loop_NTPase"/>
</dbReference>
<organism evidence="2 3">
    <name type="scientific">Acinetobacter junii SH205</name>
    <dbReference type="NCBI Taxonomy" id="575587"/>
    <lineage>
        <taxon>Bacteria</taxon>
        <taxon>Pseudomonadati</taxon>
        <taxon>Pseudomonadota</taxon>
        <taxon>Gammaproteobacteria</taxon>
        <taxon>Moraxellales</taxon>
        <taxon>Moraxellaceae</taxon>
        <taxon>Acinetobacter</taxon>
    </lineage>
</organism>
<evidence type="ECO:0000313" key="2">
    <source>
        <dbReference type="EMBL" id="EEY91726.1"/>
    </source>
</evidence>
<dbReference type="EMBL" id="GG705015">
    <property type="protein sequence ID" value="EEY91726.1"/>
    <property type="molecule type" value="Genomic_DNA"/>
</dbReference>
<name>D0SQK2_ACIJU</name>
<evidence type="ECO:0000313" key="3">
    <source>
        <dbReference type="Proteomes" id="UP000018442"/>
    </source>
</evidence>
<dbReference type="RefSeq" id="WP_005403774.1">
    <property type="nucleotide sequence ID" value="NZ_GG705015.1"/>
</dbReference>
<sequence>ANIRRDGYLKFLNTWQDRDVIKVLSGVRRSGKSTLLAMFQQDLKAQGVQAENIIAINFEFMEFEELTDYRKLHDYVLSKVDKSKKNYVFLDEIQHVTNFEKVVDSLYVRDYIDLYITGSNAFFLSGELATLLTGRYIEQHVLPLSFQEFKQWHIENNPIIQQLSNRDLYAMYTRSSFPYTLAMTSQQETYDYLQAVYASVMFKDVIPRLNTADINSLERVARYLASVTGSPISINKIKNTFVSSGVKISFETVKRYIQGLQDSLLFYSAAQ</sequence>
<accession>D0SQK2</accession>
<dbReference type="PANTHER" id="PTHR33295">
    <property type="entry name" value="ATPASE"/>
    <property type="match status" value="1"/>
</dbReference>
<dbReference type="SUPFAM" id="SSF52540">
    <property type="entry name" value="P-loop containing nucleoside triphosphate hydrolases"/>
    <property type="match status" value="1"/>
</dbReference>
<evidence type="ECO:0000259" key="1">
    <source>
        <dbReference type="Pfam" id="PF13173"/>
    </source>
</evidence>
<dbReference type="Proteomes" id="UP000018442">
    <property type="component" value="Unassembled WGS sequence"/>
</dbReference>
<proteinExistence type="predicted"/>
<feature type="domain" description="AAA" evidence="1">
    <location>
        <begin position="21"/>
        <end position="149"/>
    </location>
</feature>
<gene>
    <name evidence="2" type="ORF">HMPREF0026_02762</name>
</gene>
<protein>
    <recommendedName>
        <fullName evidence="1">AAA domain-containing protein</fullName>
    </recommendedName>
</protein>
<dbReference type="Pfam" id="PF13173">
    <property type="entry name" value="AAA_14"/>
    <property type="match status" value="1"/>
</dbReference>
<dbReference type="InterPro" id="IPR041682">
    <property type="entry name" value="AAA_14"/>
</dbReference>
<dbReference type="AlphaFoldDB" id="D0SQK2"/>
<dbReference type="HOGENOM" id="CLU_1028528_0_0_6"/>
<reference evidence="3" key="1">
    <citation type="journal article" date="2012" name="PLoS ONE">
        <title>The success of Acinetobacter species; genetic, metabolic and virulence attributes.</title>
        <authorList>
            <person name="Peleg A.Y."/>
            <person name="de Breij A."/>
            <person name="Adams M.D."/>
            <person name="Cerqueira G.M."/>
            <person name="Mocali S."/>
            <person name="Galardini M."/>
            <person name="Nibbering P.H."/>
            <person name="Earl A.M."/>
            <person name="Ward D.V."/>
            <person name="Paterson D.L."/>
            <person name="Seifert H."/>
            <person name="Dijkshoorn L."/>
        </authorList>
    </citation>
    <scope>NUCLEOTIDE SEQUENCE [LARGE SCALE GENOMIC DNA]</scope>
    <source>
        <strain evidence="3">SH205</strain>
    </source>
</reference>
<feature type="non-terminal residue" evidence="2">
    <location>
        <position position="1"/>
    </location>
</feature>
<feature type="non-terminal residue" evidence="2">
    <location>
        <position position="271"/>
    </location>
</feature>